<feature type="region of interest" description="Disordered" evidence="5">
    <location>
        <begin position="508"/>
        <end position="557"/>
    </location>
</feature>
<sequence>MDNNNANIASNDDGNRADAQDNTNNGNISSSRNDPALSRQSIDPAQSDPFADLTSIGMSYFSHSRSTPTPANLAESVCNLLSSLVLTSSLPNQSTPQPGLTASAPAPSAEPASGSSGLSVDVEMADPEEMDLPAMPLPSSSTSTASVASAPAPSASVPPRSTRRTRVEVEEEEEEVRESNRQRIHSPLSENAPPLPLPLPQQQQPNPANHEPHAHNFHVHEAGPHRIILDFVLGPPLPGHNGNNGPPGQPGQPPNAQGAPHFHNAPPGFNMGQFFNQMPGPGLFNMIFGGMGGMGGEEPDDPERAKKLLAGLEEVPIGLVKRLQRVGNGEGDSGPGCAVCWESLLDGDGGFGEDVEAKDGTPADPTTSNDQPTASSSSSPPPMDEDDKKYPKVVALPCSHVFHASCLLPWFTRAHRTTCPSCRFDIDPDSLTYVPRPIRPMRGMPRRNRQQPQPGQAQTPTGAATPGGQPPANAEAAPPQPPAPGVPGAPPGFDYDFFVVDMAGDAEMPSMEPMVNSDDDEDEQDAQVPPPPPHPHLAPAAAAPGAEEQGPPPPYGFFGIDLSFSIVDPNNANAPPDAHGENLGHAHFHMPYVFGGSFPVHGPQPQTANADAANAQQPQPPQPPVFGPAPPPAPGATPQGVPQDFDTEARAFIQQLIGGLFGRAPQAPPPAAPASPSTAPAAPAAPPSESAAPPQSHSNPRATGTGAVPPPPTFAQFFQQVFPGVQIPQGTRGHEAAEAAHRQQPQPAAPHAANPPNPPPPTQSTNAPPTGAANANARTPANMSPQERRAMASMFASLIPGVHFTPTAGQAAGAGPAPAAPAAGAQHMNMVNNNGIDVPVFSFGPAPPPPAGAEDVPPPPPPPTMFDFFTRIPMGGNGRGQRTRAQSQPAHAGGMNDVPPKPQWIIPPPPGPTLRQRIEKRERELGLRCWDISCGLGPTDEDPEPTPGIDVTKVRQIGIHRSGGTEDVCEHKFHSACLVSAERVAGWGGEDEKEEKEGEGGEVEVSCPVCRAVGCVTREEWDEGVIALA</sequence>
<feature type="compositionally biased region" description="Low complexity" evidence="5">
    <location>
        <begin position="674"/>
        <end position="707"/>
    </location>
</feature>
<evidence type="ECO:0000256" key="3">
    <source>
        <dbReference type="ARBA" id="ARBA00022833"/>
    </source>
</evidence>
<dbReference type="InterPro" id="IPR013083">
    <property type="entry name" value="Znf_RING/FYVE/PHD"/>
</dbReference>
<dbReference type="GO" id="GO:0008270">
    <property type="term" value="F:zinc ion binding"/>
    <property type="evidence" value="ECO:0007669"/>
    <property type="project" value="UniProtKB-KW"/>
</dbReference>
<dbReference type="Proteomes" id="UP000308730">
    <property type="component" value="Unassembled WGS sequence"/>
</dbReference>
<dbReference type="PANTHER" id="PTHR15710">
    <property type="entry name" value="E3 UBIQUITIN-PROTEIN LIGASE PRAJA"/>
    <property type="match status" value="1"/>
</dbReference>
<feature type="region of interest" description="Disordered" evidence="5">
    <location>
        <begin position="661"/>
        <end position="714"/>
    </location>
</feature>
<feature type="region of interest" description="Disordered" evidence="5">
    <location>
        <begin position="419"/>
        <end position="491"/>
    </location>
</feature>
<proteinExistence type="predicted"/>
<feature type="compositionally biased region" description="Low complexity" evidence="5">
    <location>
        <begin position="102"/>
        <end position="117"/>
    </location>
</feature>
<reference evidence="7 8" key="1">
    <citation type="submission" date="2019-02" db="EMBL/GenBank/DDBJ databases">
        <title>Genome sequencing of the rare red list fungi Antrodiella citrinella (Flaviporus citrinellus).</title>
        <authorList>
            <person name="Buettner E."/>
            <person name="Kellner H."/>
        </authorList>
    </citation>
    <scope>NUCLEOTIDE SEQUENCE [LARGE SCALE GENOMIC DNA]</scope>
    <source>
        <strain evidence="7 8">DSM 108506</strain>
    </source>
</reference>
<evidence type="ECO:0000313" key="8">
    <source>
        <dbReference type="Proteomes" id="UP000308730"/>
    </source>
</evidence>
<keyword evidence="3" id="KW-0862">Zinc</keyword>
<feature type="region of interest" description="Disordered" evidence="5">
    <location>
        <begin position="597"/>
        <end position="643"/>
    </location>
</feature>
<evidence type="ECO:0000256" key="2">
    <source>
        <dbReference type="ARBA" id="ARBA00022771"/>
    </source>
</evidence>
<comment type="caution">
    <text evidence="7">The sequence shown here is derived from an EMBL/GenBank/DDBJ whole genome shotgun (WGS) entry which is preliminary data.</text>
</comment>
<feature type="compositionally biased region" description="Polar residues" evidence="5">
    <location>
        <begin position="91"/>
        <end position="100"/>
    </location>
</feature>
<feature type="compositionally biased region" description="Pro residues" evidence="5">
    <location>
        <begin position="618"/>
        <end position="635"/>
    </location>
</feature>
<feature type="compositionally biased region" description="Pro residues" evidence="5">
    <location>
        <begin position="753"/>
        <end position="762"/>
    </location>
</feature>
<feature type="compositionally biased region" description="Polar residues" evidence="5">
    <location>
        <begin position="20"/>
        <end position="44"/>
    </location>
</feature>
<feature type="compositionally biased region" description="Low complexity" evidence="5">
    <location>
        <begin position="763"/>
        <end position="782"/>
    </location>
</feature>
<dbReference type="SMART" id="SM00184">
    <property type="entry name" value="RING"/>
    <property type="match status" value="2"/>
</dbReference>
<dbReference type="EMBL" id="SGPM01000022">
    <property type="protein sequence ID" value="THH32411.1"/>
    <property type="molecule type" value="Genomic_DNA"/>
</dbReference>
<keyword evidence="1" id="KW-0479">Metal-binding</keyword>
<dbReference type="AlphaFoldDB" id="A0A4S4N3M4"/>
<feature type="compositionally biased region" description="Pro residues" evidence="5">
    <location>
        <begin position="899"/>
        <end position="911"/>
    </location>
</feature>
<keyword evidence="8" id="KW-1185">Reference proteome</keyword>
<evidence type="ECO:0000259" key="6">
    <source>
        <dbReference type="PROSITE" id="PS50089"/>
    </source>
</evidence>
<feature type="compositionally biased region" description="Low complexity" evidence="5">
    <location>
        <begin position="450"/>
        <end position="477"/>
    </location>
</feature>
<evidence type="ECO:0000313" key="7">
    <source>
        <dbReference type="EMBL" id="THH32411.1"/>
    </source>
</evidence>
<feature type="region of interest" description="Disordered" evidence="5">
    <location>
        <begin position="728"/>
        <end position="787"/>
    </location>
</feature>
<dbReference type="OrthoDB" id="8062037at2759"/>
<feature type="compositionally biased region" description="Polar residues" evidence="5">
    <location>
        <begin position="364"/>
        <end position="374"/>
    </location>
</feature>
<accession>A0A4S4N3M4</accession>
<evidence type="ECO:0000256" key="1">
    <source>
        <dbReference type="ARBA" id="ARBA00022723"/>
    </source>
</evidence>
<feature type="compositionally biased region" description="Low complexity" evidence="5">
    <location>
        <begin position="1"/>
        <end position="12"/>
    </location>
</feature>
<feature type="compositionally biased region" description="Low complexity" evidence="5">
    <location>
        <begin position="138"/>
        <end position="160"/>
    </location>
</feature>
<dbReference type="Pfam" id="PF13639">
    <property type="entry name" value="zf-RING_2"/>
    <property type="match status" value="1"/>
</dbReference>
<feature type="compositionally biased region" description="Low complexity" evidence="5">
    <location>
        <begin position="742"/>
        <end position="752"/>
    </location>
</feature>
<dbReference type="SUPFAM" id="SSF57850">
    <property type="entry name" value="RING/U-box"/>
    <property type="match status" value="1"/>
</dbReference>
<feature type="region of interest" description="Disordered" evidence="5">
    <location>
        <begin position="91"/>
        <end position="215"/>
    </location>
</feature>
<organism evidence="7 8">
    <name type="scientific">Antrodiella citrinella</name>
    <dbReference type="NCBI Taxonomy" id="2447956"/>
    <lineage>
        <taxon>Eukaryota</taxon>
        <taxon>Fungi</taxon>
        <taxon>Dikarya</taxon>
        <taxon>Basidiomycota</taxon>
        <taxon>Agaricomycotina</taxon>
        <taxon>Agaricomycetes</taxon>
        <taxon>Polyporales</taxon>
        <taxon>Steccherinaceae</taxon>
        <taxon>Antrodiella</taxon>
    </lineage>
</organism>
<feature type="region of interest" description="Disordered" evidence="5">
    <location>
        <begin position="350"/>
        <end position="388"/>
    </location>
</feature>
<name>A0A4S4N3M4_9APHY</name>
<gene>
    <name evidence="7" type="ORF">EUX98_g1777</name>
</gene>
<evidence type="ECO:0000256" key="4">
    <source>
        <dbReference type="PROSITE-ProRule" id="PRU00175"/>
    </source>
</evidence>
<feature type="compositionally biased region" description="Low complexity" evidence="5">
    <location>
        <begin position="200"/>
        <end position="209"/>
    </location>
</feature>
<dbReference type="InterPro" id="IPR001841">
    <property type="entry name" value="Znf_RING"/>
</dbReference>
<feature type="compositionally biased region" description="Low complexity" evidence="5">
    <location>
        <begin position="603"/>
        <end position="617"/>
    </location>
</feature>
<evidence type="ECO:0000256" key="5">
    <source>
        <dbReference type="SAM" id="MobiDB-lite"/>
    </source>
</evidence>
<protein>
    <recommendedName>
        <fullName evidence="6">RING-type domain-containing protein</fullName>
    </recommendedName>
</protein>
<dbReference type="PROSITE" id="PS50089">
    <property type="entry name" value="ZF_RING_2"/>
    <property type="match status" value="1"/>
</dbReference>
<feature type="domain" description="RING-type" evidence="6">
    <location>
        <begin position="337"/>
        <end position="423"/>
    </location>
</feature>
<dbReference type="Gene3D" id="3.30.40.10">
    <property type="entry name" value="Zinc/RING finger domain, C3HC4 (zinc finger)"/>
    <property type="match status" value="1"/>
</dbReference>
<keyword evidence="2 4" id="KW-0863">Zinc-finger</keyword>
<feature type="compositionally biased region" description="Pro residues" evidence="5">
    <location>
        <begin position="478"/>
        <end position="490"/>
    </location>
</feature>
<feature type="compositionally biased region" description="Basic and acidic residues" evidence="5">
    <location>
        <begin position="732"/>
        <end position="741"/>
    </location>
</feature>
<feature type="region of interest" description="Disordered" evidence="5">
    <location>
        <begin position="1"/>
        <end position="50"/>
    </location>
</feature>
<feature type="compositionally biased region" description="Low complexity" evidence="5">
    <location>
        <begin position="537"/>
        <end position="549"/>
    </location>
</feature>
<feature type="region of interest" description="Disordered" evidence="5">
    <location>
        <begin position="876"/>
        <end position="911"/>
    </location>
</feature>
<feature type="region of interest" description="Disordered" evidence="5">
    <location>
        <begin position="231"/>
        <end position="260"/>
    </location>
</feature>